<name>A0A8J5SVF8_ZIZPA</name>
<evidence type="ECO:0000313" key="1">
    <source>
        <dbReference type="EMBL" id="KAG8062634.1"/>
    </source>
</evidence>
<protein>
    <submittedName>
        <fullName evidence="1">Uncharacterized protein</fullName>
    </submittedName>
</protein>
<gene>
    <name evidence="1" type="ORF">GUJ93_ZPchr0003g18658</name>
</gene>
<reference evidence="1" key="1">
    <citation type="journal article" date="2021" name="bioRxiv">
        <title>Whole Genome Assembly and Annotation of Northern Wild Rice, Zizania palustris L., Supports a Whole Genome Duplication in the Zizania Genus.</title>
        <authorList>
            <person name="Haas M."/>
            <person name="Kono T."/>
            <person name="Macchietto M."/>
            <person name="Millas R."/>
            <person name="McGilp L."/>
            <person name="Shao M."/>
            <person name="Duquette J."/>
            <person name="Hirsch C.N."/>
            <person name="Kimball J."/>
        </authorList>
    </citation>
    <scope>NUCLEOTIDE SEQUENCE</scope>
    <source>
        <tissue evidence="1">Fresh leaf tissue</tissue>
    </source>
</reference>
<proteinExistence type="predicted"/>
<dbReference type="Proteomes" id="UP000729402">
    <property type="component" value="Unassembled WGS sequence"/>
</dbReference>
<reference evidence="1" key="2">
    <citation type="submission" date="2021-02" db="EMBL/GenBank/DDBJ databases">
        <authorList>
            <person name="Kimball J.A."/>
            <person name="Haas M.W."/>
            <person name="Macchietto M."/>
            <person name="Kono T."/>
            <person name="Duquette J."/>
            <person name="Shao M."/>
        </authorList>
    </citation>
    <scope>NUCLEOTIDE SEQUENCE</scope>
    <source>
        <tissue evidence="1">Fresh leaf tissue</tissue>
    </source>
</reference>
<evidence type="ECO:0000313" key="2">
    <source>
        <dbReference type="Proteomes" id="UP000729402"/>
    </source>
</evidence>
<keyword evidence="2" id="KW-1185">Reference proteome</keyword>
<accession>A0A8J5SVF8</accession>
<dbReference type="AlphaFoldDB" id="A0A8J5SVF8"/>
<organism evidence="1 2">
    <name type="scientific">Zizania palustris</name>
    <name type="common">Northern wild rice</name>
    <dbReference type="NCBI Taxonomy" id="103762"/>
    <lineage>
        <taxon>Eukaryota</taxon>
        <taxon>Viridiplantae</taxon>
        <taxon>Streptophyta</taxon>
        <taxon>Embryophyta</taxon>
        <taxon>Tracheophyta</taxon>
        <taxon>Spermatophyta</taxon>
        <taxon>Magnoliopsida</taxon>
        <taxon>Liliopsida</taxon>
        <taxon>Poales</taxon>
        <taxon>Poaceae</taxon>
        <taxon>BOP clade</taxon>
        <taxon>Oryzoideae</taxon>
        <taxon>Oryzeae</taxon>
        <taxon>Zizaniinae</taxon>
        <taxon>Zizania</taxon>
    </lineage>
</organism>
<sequence length="132" mass="15008">MCVQGIVQKTTWLSHLLVQHQSEPKQGQCHHQDAAPKILEGCLKAHRLHGHAHSFHLLYGKTQHHLQALEETRLPVGSVDRAFTYFEAFLRCLADFEAFLRCLDRVDHSSYSSLFKGRTPQCVGSRGSGFRQ</sequence>
<comment type="caution">
    <text evidence="1">The sequence shown here is derived from an EMBL/GenBank/DDBJ whole genome shotgun (WGS) entry which is preliminary data.</text>
</comment>
<dbReference type="EMBL" id="JAAALK010000286">
    <property type="protein sequence ID" value="KAG8062634.1"/>
    <property type="molecule type" value="Genomic_DNA"/>
</dbReference>